<feature type="transmembrane region" description="Helical" evidence="1">
    <location>
        <begin position="6"/>
        <end position="25"/>
    </location>
</feature>
<proteinExistence type="predicted"/>
<sequence length="148" mass="17021">MKINWGTAIVLAFIGFIAFILYFVIRVSTDERANHELVTESYYKKELGYQKEIDAQRSVLDNDASLAFTKTEEGLLVAFPDGFKPEDINGTIGLYRPSNRRLDVEIPLQLESAELLIPASKLLEGRWDITIEWAYQGKQFLQKEKLIY</sequence>
<keyword evidence="1" id="KW-0472">Membrane</keyword>
<name>A0A1I6GC83_9FLAO</name>
<keyword evidence="3" id="KW-1185">Reference proteome</keyword>
<dbReference type="EMBL" id="FOYQ01000001">
    <property type="protein sequence ID" value="SFR39740.1"/>
    <property type="molecule type" value="Genomic_DNA"/>
</dbReference>
<dbReference type="RefSeq" id="WP_092981931.1">
    <property type="nucleotide sequence ID" value="NZ_FOYQ01000001.1"/>
</dbReference>
<dbReference type="STRING" id="400055.SAMN04490243_1560"/>
<accession>A0A1I6GC83</accession>
<gene>
    <name evidence="2" type="ORF">SAMN04490243_1560</name>
</gene>
<dbReference type="InterPro" id="IPR008620">
    <property type="entry name" value="FixH"/>
</dbReference>
<evidence type="ECO:0000256" key="1">
    <source>
        <dbReference type="SAM" id="Phobius"/>
    </source>
</evidence>
<keyword evidence="1" id="KW-0812">Transmembrane</keyword>
<dbReference type="Pfam" id="PF05751">
    <property type="entry name" value="FixH"/>
    <property type="match status" value="1"/>
</dbReference>
<dbReference type="Proteomes" id="UP000199534">
    <property type="component" value="Unassembled WGS sequence"/>
</dbReference>
<dbReference type="OrthoDB" id="1493774at2"/>
<reference evidence="2 3" key="1">
    <citation type="submission" date="2016-10" db="EMBL/GenBank/DDBJ databases">
        <authorList>
            <person name="de Groot N.N."/>
        </authorList>
    </citation>
    <scope>NUCLEOTIDE SEQUENCE [LARGE SCALE GENOMIC DNA]</scope>
    <source>
        <strain evidence="2 3">DSM 21019</strain>
    </source>
</reference>
<organism evidence="2 3">
    <name type="scientific">Robiginitalea myxolifaciens</name>
    <dbReference type="NCBI Taxonomy" id="400055"/>
    <lineage>
        <taxon>Bacteria</taxon>
        <taxon>Pseudomonadati</taxon>
        <taxon>Bacteroidota</taxon>
        <taxon>Flavobacteriia</taxon>
        <taxon>Flavobacteriales</taxon>
        <taxon>Flavobacteriaceae</taxon>
        <taxon>Robiginitalea</taxon>
    </lineage>
</organism>
<dbReference type="AlphaFoldDB" id="A0A1I6GC83"/>
<keyword evidence="1" id="KW-1133">Transmembrane helix</keyword>
<evidence type="ECO:0000313" key="2">
    <source>
        <dbReference type="EMBL" id="SFR39740.1"/>
    </source>
</evidence>
<evidence type="ECO:0000313" key="3">
    <source>
        <dbReference type="Proteomes" id="UP000199534"/>
    </source>
</evidence>
<protein>
    <submittedName>
        <fullName evidence="2">FixH protein</fullName>
    </submittedName>
</protein>